<name>A0A221KBC3_VITFI</name>
<dbReference type="RefSeq" id="WP_089415713.1">
    <property type="nucleotide sequence ID" value="NZ_CP022423.1"/>
</dbReference>
<organism evidence="1 2">
    <name type="scientific">Vitreoscilla filiformis</name>
    <dbReference type="NCBI Taxonomy" id="63"/>
    <lineage>
        <taxon>Bacteria</taxon>
        <taxon>Pseudomonadati</taxon>
        <taxon>Pseudomonadota</taxon>
        <taxon>Betaproteobacteria</taxon>
        <taxon>Neisseriales</taxon>
        <taxon>Neisseriaceae</taxon>
        <taxon>Vitreoscilla</taxon>
    </lineage>
</organism>
<evidence type="ECO:0000313" key="2">
    <source>
        <dbReference type="Proteomes" id="UP000199729"/>
    </source>
</evidence>
<reference evidence="1 2" key="1">
    <citation type="submission" date="2017-07" db="EMBL/GenBank/DDBJ databases">
        <title>Complete Genome Sequence of the cosmetic ferment Vitreoscilla filiformis (ATCC15551).</title>
        <authorList>
            <person name="Contreras S."/>
            <person name="Sagory-Zalkind P."/>
            <person name="Blanquart H."/>
            <person name="Iltis A."/>
            <person name="Morand S.C."/>
        </authorList>
    </citation>
    <scope>NUCLEOTIDE SEQUENCE [LARGE SCALE GENOMIC DNA]</scope>
    <source>
        <strain evidence="1 2">ATCC 15551</strain>
    </source>
</reference>
<dbReference type="OrthoDB" id="9157610at2"/>
<keyword evidence="2" id="KW-1185">Reference proteome</keyword>
<gene>
    <name evidence="1" type="ORF">VITFI_CDS0553</name>
</gene>
<dbReference type="AlphaFoldDB" id="A0A221KBC3"/>
<sequence length="142" mass="15342">MEPLPLLDVGSFVGFVGQASGGDVEIIPPCPANDTPPPGRADAGLLALVAWTDADMRRFMRRMVWLQRLRGLSAKAAEGVAEKLTQRDRSGDDRRLCVECQHHSPGRCRNHRAAGLNSGELAPDLAALWQRCGGFADLEPNA</sequence>
<accession>A0A221KBC3</accession>
<dbReference type="KEGG" id="vff:VITFI_CDS0553"/>
<protein>
    <submittedName>
        <fullName evidence="1">Uncharacterized protein</fullName>
    </submittedName>
</protein>
<proteinExistence type="predicted"/>
<evidence type="ECO:0000313" key="1">
    <source>
        <dbReference type="EMBL" id="ASM76332.1"/>
    </source>
</evidence>
<dbReference type="Proteomes" id="UP000199729">
    <property type="component" value="Chromosome"/>
</dbReference>
<dbReference type="EMBL" id="CP022423">
    <property type="protein sequence ID" value="ASM76332.1"/>
    <property type="molecule type" value="Genomic_DNA"/>
</dbReference>